<dbReference type="EMBL" id="HE576756">
    <property type="protein sequence ID" value="CCC70258.1"/>
    <property type="molecule type" value="Genomic_DNA"/>
</dbReference>
<evidence type="ECO:0000313" key="1">
    <source>
        <dbReference type="EMBL" id="CCC70258.1"/>
    </source>
</evidence>
<name>G0VFJ2_NAUCA</name>
<sequence>MKMIFSEYCCSSSLVLISNLHGTLFYHSLVINCSINRILFHSNSVPCRSLFIRASPFHTYTYALSCLMFSNLSFLRLDLSISSNNNGLFSNSGTGSITSDFRVRNFEIRNRRKRPTTKKILMVDGWKEFVGGNSQTFTDVHWKPNGERQCLSEQVDS</sequence>
<reference evidence="1 2" key="1">
    <citation type="journal article" date="2011" name="Proc. Natl. Acad. Sci. U.S.A.">
        <title>Evolutionary erosion of yeast sex chromosomes by mating-type switching accidents.</title>
        <authorList>
            <person name="Gordon J.L."/>
            <person name="Armisen D."/>
            <person name="Proux-Wera E."/>
            <person name="Oheigeartaigh S.S."/>
            <person name="Byrne K.P."/>
            <person name="Wolfe K.H."/>
        </authorList>
    </citation>
    <scope>NUCLEOTIDE SEQUENCE [LARGE SCALE GENOMIC DNA]</scope>
    <source>
        <strain evidence="2">ATCC 76901 / BCRC 22586 / CBS 4309 / NBRC 1992 / NRRL Y-12630</strain>
    </source>
</reference>
<organism evidence="1 2">
    <name type="scientific">Naumovozyma castellii</name>
    <name type="common">Yeast</name>
    <name type="synonym">Saccharomyces castellii</name>
    <dbReference type="NCBI Taxonomy" id="27288"/>
    <lineage>
        <taxon>Eukaryota</taxon>
        <taxon>Fungi</taxon>
        <taxon>Dikarya</taxon>
        <taxon>Ascomycota</taxon>
        <taxon>Saccharomycotina</taxon>
        <taxon>Saccharomycetes</taxon>
        <taxon>Saccharomycetales</taxon>
        <taxon>Saccharomycetaceae</taxon>
        <taxon>Naumovozyma</taxon>
    </lineage>
</organism>
<gene>
    <name evidence="1" type="primary">NCAS0E01880</name>
    <name evidence="1" type="ordered locus">NCAS_0E01880</name>
</gene>
<protein>
    <submittedName>
        <fullName evidence="1">Uncharacterized protein</fullName>
    </submittedName>
</protein>
<proteinExistence type="predicted"/>
<keyword evidence="2" id="KW-1185">Reference proteome</keyword>
<dbReference type="InParanoid" id="G0VFJ2"/>
<dbReference type="GeneID" id="96903890"/>
<accession>G0VFJ2</accession>
<dbReference type="HOGENOM" id="CLU_1678380_0_0_1"/>
<dbReference type="AlphaFoldDB" id="G0VFJ2"/>
<dbReference type="KEGG" id="ncs:NCAS_0E01880"/>
<evidence type="ECO:0000313" key="2">
    <source>
        <dbReference type="Proteomes" id="UP000001640"/>
    </source>
</evidence>
<dbReference type="RefSeq" id="XP_003676618.1">
    <property type="nucleotide sequence ID" value="XM_003676570.1"/>
</dbReference>
<reference key="2">
    <citation type="submission" date="2011-08" db="EMBL/GenBank/DDBJ databases">
        <title>Genome sequence of Naumovozyma castellii.</title>
        <authorList>
            <person name="Gordon J.L."/>
            <person name="Armisen D."/>
            <person name="Proux-Wera E."/>
            <person name="OhEigeartaigh S.S."/>
            <person name="Byrne K.P."/>
            <person name="Wolfe K.H."/>
        </authorList>
    </citation>
    <scope>NUCLEOTIDE SEQUENCE</scope>
    <source>
        <strain>Type strain:CBS 4309</strain>
    </source>
</reference>
<dbReference type="Proteomes" id="UP000001640">
    <property type="component" value="Chromosome 5"/>
</dbReference>